<keyword evidence="1" id="KW-1133">Transmembrane helix</keyword>
<protein>
    <submittedName>
        <fullName evidence="2">Uncharacterized protein</fullName>
    </submittedName>
</protein>
<dbReference type="EMBL" id="LCMG01000014">
    <property type="protein sequence ID" value="KKU32638.1"/>
    <property type="molecule type" value="Genomic_DNA"/>
</dbReference>
<dbReference type="AlphaFoldDB" id="A0A0G1RRT4"/>
<reference evidence="2 3" key="1">
    <citation type="journal article" date="2015" name="Nature">
        <title>rRNA introns, odd ribosomes, and small enigmatic genomes across a large radiation of phyla.</title>
        <authorList>
            <person name="Brown C.T."/>
            <person name="Hug L.A."/>
            <person name="Thomas B.C."/>
            <person name="Sharon I."/>
            <person name="Castelle C.J."/>
            <person name="Singh A."/>
            <person name="Wilkins M.J."/>
            <person name="Williams K.H."/>
            <person name="Banfield J.F."/>
        </authorList>
    </citation>
    <scope>NUCLEOTIDE SEQUENCE [LARGE SCALE GENOMIC DNA]</scope>
</reference>
<gene>
    <name evidence="2" type="ORF">UX45_C0014G0024</name>
</gene>
<accession>A0A0G1RRT4</accession>
<evidence type="ECO:0000313" key="3">
    <source>
        <dbReference type="Proteomes" id="UP000034705"/>
    </source>
</evidence>
<sequence>MRSFTKWFENHGSTISSLGVIPIVVPMLFLLLSDVFSHGYLKLPPFLADFLSLPQDKKYEGMIFLVSIIGLNMVVFGEKARYNKATREQKRSNDKD</sequence>
<feature type="transmembrane region" description="Helical" evidence="1">
    <location>
        <begin position="61"/>
        <end position="77"/>
    </location>
</feature>
<name>A0A0G1RRT4_9BACT</name>
<keyword evidence="1" id="KW-0472">Membrane</keyword>
<keyword evidence="1" id="KW-0812">Transmembrane</keyword>
<dbReference type="Proteomes" id="UP000034705">
    <property type="component" value="Unassembled WGS sequence"/>
</dbReference>
<organism evidence="2 3">
    <name type="scientific">Candidatus Uhrbacteria bacterium GW2011_GWF2_46_218</name>
    <dbReference type="NCBI Taxonomy" id="1619001"/>
    <lineage>
        <taxon>Bacteria</taxon>
        <taxon>Candidatus Uhriibacteriota</taxon>
    </lineage>
</organism>
<proteinExistence type="predicted"/>
<comment type="caution">
    <text evidence="2">The sequence shown here is derived from an EMBL/GenBank/DDBJ whole genome shotgun (WGS) entry which is preliminary data.</text>
</comment>
<feature type="transmembrane region" description="Helical" evidence="1">
    <location>
        <begin position="20"/>
        <end position="41"/>
    </location>
</feature>
<evidence type="ECO:0000256" key="1">
    <source>
        <dbReference type="SAM" id="Phobius"/>
    </source>
</evidence>
<evidence type="ECO:0000313" key="2">
    <source>
        <dbReference type="EMBL" id="KKU32638.1"/>
    </source>
</evidence>